<evidence type="ECO:0000313" key="9">
    <source>
        <dbReference type="EMBL" id="GAA4670727.1"/>
    </source>
</evidence>
<sequence length="263" mass="29210">MPPGGIPMPVPVFGATVTSVTEIVLPMFLGIDWMDPQWLLERFGAELFWISLIIIFVECGLFFPFLPGDSLLFAMGIFIATGQIDLFPGSRLVELGIALTLLLAAAWLGNVVGYEIGRGVGQPLRNRDGRLIKRKHIASTERFFAEHGKKALVIGRFVAFVRTYVTVVAGITRMPRHVFYLWSLIGGLAWVLTITALGFFLGENVPWLEHNIDAAILAILAFTAVPIAWEWWRHRRAHRRAARDGAVGAVGPVPDEEPDRVTR</sequence>
<dbReference type="PANTHER" id="PTHR30353">
    <property type="entry name" value="INNER MEMBRANE PROTEIN DEDA-RELATED"/>
    <property type="match status" value="1"/>
</dbReference>
<evidence type="ECO:0000256" key="4">
    <source>
        <dbReference type="ARBA" id="ARBA00022692"/>
    </source>
</evidence>
<evidence type="ECO:0000256" key="2">
    <source>
        <dbReference type="ARBA" id="ARBA00010792"/>
    </source>
</evidence>
<keyword evidence="4 7" id="KW-0812">Transmembrane</keyword>
<evidence type="ECO:0000259" key="8">
    <source>
        <dbReference type="Pfam" id="PF09335"/>
    </source>
</evidence>
<proteinExistence type="inferred from homology"/>
<comment type="similarity">
    <text evidence="2 7">Belongs to the DedA family.</text>
</comment>
<protein>
    <submittedName>
        <fullName evidence="9">VTT domain-containing protein</fullName>
    </submittedName>
</protein>
<organism evidence="9 10">
    <name type="scientific">Nocardioides nanhaiensis</name>
    <dbReference type="NCBI Taxonomy" id="1476871"/>
    <lineage>
        <taxon>Bacteria</taxon>
        <taxon>Bacillati</taxon>
        <taxon>Actinomycetota</taxon>
        <taxon>Actinomycetes</taxon>
        <taxon>Propionibacteriales</taxon>
        <taxon>Nocardioidaceae</taxon>
        <taxon>Nocardioides</taxon>
    </lineage>
</organism>
<accession>A0ABP8VSM7</accession>
<gene>
    <name evidence="9" type="ORF">GCM10023226_04150</name>
</gene>
<dbReference type="InterPro" id="IPR032818">
    <property type="entry name" value="DedA-like"/>
</dbReference>
<dbReference type="Proteomes" id="UP001500621">
    <property type="component" value="Unassembled WGS sequence"/>
</dbReference>
<evidence type="ECO:0000256" key="7">
    <source>
        <dbReference type="RuleBase" id="RU367016"/>
    </source>
</evidence>
<keyword evidence="5 7" id="KW-1133">Transmembrane helix</keyword>
<evidence type="ECO:0000256" key="6">
    <source>
        <dbReference type="ARBA" id="ARBA00023136"/>
    </source>
</evidence>
<feature type="domain" description="VTT" evidence="8">
    <location>
        <begin position="66"/>
        <end position="198"/>
    </location>
</feature>
<feature type="transmembrane region" description="Helical" evidence="7">
    <location>
        <begin position="12"/>
        <end position="31"/>
    </location>
</feature>
<evidence type="ECO:0000256" key="3">
    <source>
        <dbReference type="ARBA" id="ARBA00022475"/>
    </source>
</evidence>
<dbReference type="PANTHER" id="PTHR30353:SF0">
    <property type="entry name" value="TRANSMEMBRANE PROTEIN"/>
    <property type="match status" value="1"/>
</dbReference>
<feature type="transmembrane region" description="Helical" evidence="7">
    <location>
        <begin position="214"/>
        <end position="232"/>
    </location>
</feature>
<reference evidence="10" key="1">
    <citation type="journal article" date="2019" name="Int. J. Syst. Evol. Microbiol.">
        <title>The Global Catalogue of Microorganisms (GCM) 10K type strain sequencing project: providing services to taxonomists for standard genome sequencing and annotation.</title>
        <authorList>
            <consortium name="The Broad Institute Genomics Platform"/>
            <consortium name="The Broad Institute Genome Sequencing Center for Infectious Disease"/>
            <person name="Wu L."/>
            <person name="Ma J."/>
        </authorList>
    </citation>
    <scope>NUCLEOTIDE SEQUENCE [LARGE SCALE GENOMIC DNA]</scope>
    <source>
        <strain evidence="10">JCM 18127</strain>
    </source>
</reference>
<evidence type="ECO:0000313" key="10">
    <source>
        <dbReference type="Proteomes" id="UP001500621"/>
    </source>
</evidence>
<comment type="caution">
    <text evidence="9">The sequence shown here is derived from an EMBL/GenBank/DDBJ whole genome shotgun (WGS) entry which is preliminary data.</text>
</comment>
<evidence type="ECO:0000256" key="1">
    <source>
        <dbReference type="ARBA" id="ARBA00004651"/>
    </source>
</evidence>
<keyword evidence="10" id="KW-1185">Reference proteome</keyword>
<feature type="transmembrane region" description="Helical" evidence="7">
    <location>
        <begin position="95"/>
        <end position="114"/>
    </location>
</feature>
<keyword evidence="6 7" id="KW-0472">Membrane</keyword>
<dbReference type="Pfam" id="PF09335">
    <property type="entry name" value="VTT_dom"/>
    <property type="match status" value="1"/>
</dbReference>
<evidence type="ECO:0000256" key="5">
    <source>
        <dbReference type="ARBA" id="ARBA00022989"/>
    </source>
</evidence>
<keyword evidence="3 7" id="KW-1003">Cell membrane</keyword>
<feature type="transmembrane region" description="Helical" evidence="7">
    <location>
        <begin position="178"/>
        <end position="202"/>
    </location>
</feature>
<feature type="transmembrane region" description="Helical" evidence="7">
    <location>
        <begin position="43"/>
        <end position="65"/>
    </location>
</feature>
<comment type="subcellular location">
    <subcellularLocation>
        <location evidence="1 7">Cell membrane</location>
        <topology evidence="1 7">Multi-pass membrane protein</topology>
    </subcellularLocation>
</comment>
<dbReference type="InterPro" id="IPR032816">
    <property type="entry name" value="VTT_dom"/>
</dbReference>
<dbReference type="EMBL" id="BAABIM010000001">
    <property type="protein sequence ID" value="GAA4670727.1"/>
    <property type="molecule type" value="Genomic_DNA"/>
</dbReference>
<name>A0ABP8VSM7_9ACTN</name>